<evidence type="ECO:0000313" key="2">
    <source>
        <dbReference type="EMBL" id="PWG62062.1"/>
    </source>
</evidence>
<evidence type="ECO:0000313" key="3">
    <source>
        <dbReference type="Proteomes" id="UP000245474"/>
    </source>
</evidence>
<proteinExistence type="predicted"/>
<dbReference type="OrthoDB" id="5796782at2"/>
<gene>
    <name evidence="2" type="ORF">DEM34_13785</name>
</gene>
<feature type="domain" description="PilZ" evidence="1">
    <location>
        <begin position="10"/>
        <end position="112"/>
    </location>
</feature>
<organism evidence="2 3">
    <name type="scientific">Sediminicurvatus halobius</name>
    <dbReference type="NCBI Taxonomy" id="2182432"/>
    <lineage>
        <taxon>Bacteria</taxon>
        <taxon>Pseudomonadati</taxon>
        <taxon>Pseudomonadota</taxon>
        <taxon>Gammaproteobacteria</taxon>
        <taxon>Chromatiales</taxon>
        <taxon>Ectothiorhodospiraceae</taxon>
        <taxon>Sediminicurvatus</taxon>
    </lineage>
</organism>
<name>A0A2U2MZ25_9GAMM</name>
<reference evidence="2 3" key="1">
    <citation type="submission" date="2018-05" db="EMBL/GenBank/DDBJ databases">
        <title>Spiribacter halobius sp. nov., a moderately halophilic bacterium isolated from marine solar saltern.</title>
        <authorList>
            <person name="Zheng W.-S."/>
            <person name="Lu D.-C."/>
            <person name="Du Z.-J."/>
        </authorList>
    </citation>
    <scope>NUCLEOTIDE SEQUENCE [LARGE SCALE GENOMIC DNA]</scope>
    <source>
        <strain evidence="2 3">E85</strain>
    </source>
</reference>
<dbReference type="EMBL" id="QFFI01000023">
    <property type="protein sequence ID" value="PWG62062.1"/>
    <property type="molecule type" value="Genomic_DNA"/>
</dbReference>
<keyword evidence="3" id="KW-1185">Reference proteome</keyword>
<sequence>MAGEAMKDARRRHREVVDHYMPVIDRSSGNLIGYLTDITIDGGMIQTDAPLEEGQTLALRIEAAEPIEGDAYIDVDGRCVWSRKGRNAVFHHAGLQFLKVDDNLRDRIAELAERYRLAVSG</sequence>
<accession>A0A2U2MZ25</accession>
<dbReference type="Pfam" id="PF07238">
    <property type="entry name" value="PilZ"/>
    <property type="match status" value="1"/>
</dbReference>
<evidence type="ECO:0000259" key="1">
    <source>
        <dbReference type="Pfam" id="PF07238"/>
    </source>
</evidence>
<dbReference type="SUPFAM" id="SSF141371">
    <property type="entry name" value="PilZ domain-like"/>
    <property type="match status" value="1"/>
</dbReference>
<dbReference type="InterPro" id="IPR009875">
    <property type="entry name" value="PilZ_domain"/>
</dbReference>
<protein>
    <submittedName>
        <fullName evidence="2">PilZ domain-containing protein</fullName>
    </submittedName>
</protein>
<dbReference type="Proteomes" id="UP000245474">
    <property type="component" value="Unassembled WGS sequence"/>
</dbReference>
<dbReference type="AlphaFoldDB" id="A0A2U2MZ25"/>
<dbReference type="GO" id="GO:0035438">
    <property type="term" value="F:cyclic-di-GMP binding"/>
    <property type="evidence" value="ECO:0007669"/>
    <property type="project" value="InterPro"/>
</dbReference>
<dbReference type="Gene3D" id="2.40.10.220">
    <property type="entry name" value="predicted glycosyltransferase like domains"/>
    <property type="match status" value="1"/>
</dbReference>
<comment type="caution">
    <text evidence="2">The sequence shown here is derived from an EMBL/GenBank/DDBJ whole genome shotgun (WGS) entry which is preliminary data.</text>
</comment>